<protein>
    <recommendedName>
        <fullName evidence="6">Short-chain dehydrogenase</fullName>
    </recommendedName>
</protein>
<dbReference type="EMBL" id="MGFP01000015">
    <property type="protein sequence ID" value="OGM10393.1"/>
    <property type="molecule type" value="Genomic_DNA"/>
</dbReference>
<organism evidence="4 5">
    <name type="scientific">Candidatus Woesebacteria bacterium RBG_13_34_9</name>
    <dbReference type="NCBI Taxonomy" id="1802477"/>
    <lineage>
        <taxon>Bacteria</taxon>
        <taxon>Candidatus Woeseibacteriota</taxon>
    </lineage>
</organism>
<dbReference type="Pfam" id="PF00106">
    <property type="entry name" value="adh_short"/>
    <property type="match status" value="1"/>
</dbReference>
<evidence type="ECO:0000256" key="2">
    <source>
        <dbReference type="ARBA" id="ARBA00023002"/>
    </source>
</evidence>
<evidence type="ECO:0000313" key="4">
    <source>
        <dbReference type="EMBL" id="OGM10393.1"/>
    </source>
</evidence>
<evidence type="ECO:0000313" key="5">
    <source>
        <dbReference type="Proteomes" id="UP000179219"/>
    </source>
</evidence>
<comment type="caution">
    <text evidence="4">The sequence shown here is derived from an EMBL/GenBank/DDBJ whole genome shotgun (WGS) entry which is preliminary data.</text>
</comment>
<gene>
    <name evidence="4" type="ORF">A2159_01945</name>
</gene>
<dbReference type="PANTHER" id="PTHR43976">
    <property type="entry name" value="SHORT CHAIN DEHYDROGENASE"/>
    <property type="match status" value="1"/>
</dbReference>
<comment type="similarity">
    <text evidence="1 3">Belongs to the short-chain dehydrogenases/reductases (SDR) family.</text>
</comment>
<dbReference type="InterPro" id="IPR002347">
    <property type="entry name" value="SDR_fam"/>
</dbReference>
<dbReference type="SUPFAM" id="SSF51735">
    <property type="entry name" value="NAD(P)-binding Rossmann-fold domains"/>
    <property type="match status" value="1"/>
</dbReference>
<dbReference type="PANTHER" id="PTHR43976:SF16">
    <property type="entry name" value="SHORT-CHAIN DEHYDROGENASE_REDUCTASE FAMILY PROTEIN"/>
    <property type="match status" value="1"/>
</dbReference>
<proteinExistence type="inferred from homology"/>
<dbReference type="InterPro" id="IPR036291">
    <property type="entry name" value="NAD(P)-bd_dom_sf"/>
</dbReference>
<dbReference type="PRINTS" id="PR00081">
    <property type="entry name" value="GDHRDH"/>
</dbReference>
<accession>A0A1F7X670</accession>
<sequence>MEKKVVFITGASSGLGKVIADKLDSEGYVVYRGVKEQEEVRHKKDIRLDISSDDDCAIAIEKIRKEESRIDVLINNAGYTLAGETCKFGSNEYLNILNVNSVGAFRLIKKVVPIMKKQRSGKIINITSLNGLVSLPNFGLYSSSKFALDAQGIALRYELAKDGIWVINVAPGAIENKEKSTNLPHKPAREKLWILKLLMPMISREEVSEKIEEIIKKPNPPARVILGNDAKITYFLQRFLPSCCWDKLMLYVWNKK</sequence>
<dbReference type="AlphaFoldDB" id="A0A1F7X670"/>
<name>A0A1F7X670_9BACT</name>
<dbReference type="GO" id="GO:0016491">
    <property type="term" value="F:oxidoreductase activity"/>
    <property type="evidence" value="ECO:0007669"/>
    <property type="project" value="UniProtKB-KW"/>
</dbReference>
<dbReference type="Gene3D" id="3.40.50.720">
    <property type="entry name" value="NAD(P)-binding Rossmann-like Domain"/>
    <property type="match status" value="1"/>
</dbReference>
<evidence type="ECO:0008006" key="6">
    <source>
        <dbReference type="Google" id="ProtNLM"/>
    </source>
</evidence>
<evidence type="ECO:0000256" key="3">
    <source>
        <dbReference type="RuleBase" id="RU000363"/>
    </source>
</evidence>
<dbReference type="InterPro" id="IPR051911">
    <property type="entry name" value="SDR_oxidoreductase"/>
</dbReference>
<dbReference type="Proteomes" id="UP000179219">
    <property type="component" value="Unassembled WGS sequence"/>
</dbReference>
<keyword evidence="2" id="KW-0560">Oxidoreductase</keyword>
<reference evidence="4 5" key="1">
    <citation type="journal article" date="2016" name="Nat. Commun.">
        <title>Thousands of microbial genomes shed light on interconnected biogeochemical processes in an aquifer system.</title>
        <authorList>
            <person name="Anantharaman K."/>
            <person name="Brown C.T."/>
            <person name="Hug L.A."/>
            <person name="Sharon I."/>
            <person name="Castelle C.J."/>
            <person name="Probst A.J."/>
            <person name="Thomas B.C."/>
            <person name="Singh A."/>
            <person name="Wilkins M.J."/>
            <person name="Karaoz U."/>
            <person name="Brodie E.L."/>
            <person name="Williams K.H."/>
            <person name="Hubbard S.S."/>
            <person name="Banfield J.F."/>
        </authorList>
    </citation>
    <scope>NUCLEOTIDE SEQUENCE [LARGE SCALE GENOMIC DNA]</scope>
</reference>
<evidence type="ECO:0000256" key="1">
    <source>
        <dbReference type="ARBA" id="ARBA00006484"/>
    </source>
</evidence>
<dbReference type="PRINTS" id="PR00080">
    <property type="entry name" value="SDRFAMILY"/>
</dbReference>